<dbReference type="Proteomes" id="UP000029713">
    <property type="component" value="Unassembled WGS sequence"/>
</dbReference>
<comment type="caution">
    <text evidence="3">The sequence shown here is derived from an EMBL/GenBank/DDBJ whole genome shotgun (WGS) entry which is preliminary data.</text>
</comment>
<evidence type="ECO:0000313" key="3">
    <source>
        <dbReference type="EMBL" id="KGH46580.1"/>
    </source>
</evidence>
<dbReference type="InterPro" id="IPR014747">
    <property type="entry name" value="Bac_photo_RC_H_C"/>
</dbReference>
<dbReference type="Gene3D" id="3.90.50.10">
    <property type="entry name" value="Photosynthetic Reaction Center, subunit H, domain 2"/>
    <property type="match status" value="1"/>
</dbReference>
<name>A0A098Y808_9ACTN</name>
<evidence type="ECO:0000259" key="2">
    <source>
        <dbReference type="Pfam" id="PF09557"/>
    </source>
</evidence>
<dbReference type="STRING" id="1522368.IN07_11255"/>
<proteinExistence type="predicted"/>
<feature type="domain" description="DUF2382" evidence="2">
    <location>
        <begin position="126"/>
        <end position="240"/>
    </location>
</feature>
<dbReference type="SUPFAM" id="SSF50346">
    <property type="entry name" value="PRC-barrel domain"/>
    <property type="match status" value="1"/>
</dbReference>
<dbReference type="GO" id="GO:0030077">
    <property type="term" value="C:plasma membrane light-harvesting complex"/>
    <property type="evidence" value="ECO:0007669"/>
    <property type="project" value="InterPro"/>
</dbReference>
<feature type="region of interest" description="Disordered" evidence="1">
    <location>
        <begin position="224"/>
        <end position="249"/>
    </location>
</feature>
<feature type="region of interest" description="Disordered" evidence="1">
    <location>
        <begin position="172"/>
        <end position="196"/>
    </location>
</feature>
<reference evidence="3 4" key="1">
    <citation type="submission" date="2014-07" db="EMBL/GenBank/DDBJ databases">
        <title>Biosystematic studies on Modestobacter strains isolated from extreme hyper-arid desert soil and from historic building.</title>
        <authorList>
            <person name="Bukarasam K."/>
            <person name="Bull A."/>
            <person name="Girard G."/>
            <person name="van Wezel G."/>
            <person name="Goodfellow M."/>
        </authorList>
    </citation>
    <scope>NUCLEOTIDE SEQUENCE [LARGE SCALE GENOMIC DNA]</scope>
    <source>
        <strain evidence="3 4">KNN45-2b</strain>
    </source>
</reference>
<evidence type="ECO:0000313" key="4">
    <source>
        <dbReference type="Proteomes" id="UP000029713"/>
    </source>
</evidence>
<organism evidence="3 4">
    <name type="scientific">Modestobacter caceresii</name>
    <dbReference type="NCBI Taxonomy" id="1522368"/>
    <lineage>
        <taxon>Bacteria</taxon>
        <taxon>Bacillati</taxon>
        <taxon>Actinomycetota</taxon>
        <taxon>Actinomycetes</taxon>
        <taxon>Geodermatophilales</taxon>
        <taxon>Geodermatophilaceae</taxon>
        <taxon>Modestobacter</taxon>
    </lineage>
</organism>
<dbReference type="GO" id="GO:0019684">
    <property type="term" value="P:photosynthesis, light reaction"/>
    <property type="evidence" value="ECO:0007669"/>
    <property type="project" value="InterPro"/>
</dbReference>
<dbReference type="EMBL" id="JPMX01000044">
    <property type="protein sequence ID" value="KGH46580.1"/>
    <property type="molecule type" value="Genomic_DNA"/>
</dbReference>
<protein>
    <recommendedName>
        <fullName evidence="2">DUF2382 domain-containing protein</fullName>
    </recommendedName>
</protein>
<dbReference type="RefSeq" id="WP_036335836.1">
    <property type="nucleotide sequence ID" value="NZ_JPMX01000044.1"/>
</dbReference>
<gene>
    <name evidence="3" type="ORF">IN07_11255</name>
</gene>
<sequence>MASDPIPPSVIGAIAHDRDGKPLGTVTAVYLDDVTEQPTWVGLTPGTHAAPDDDEVPLIAPVTGSQLAEDRMQLAVDSAAVHSAPRATRPDHLSPEEEAALLEHYRRPMATPGRGGDGTTTGDGTMTLAEEQLDVTTVVEPWTRAVLRIEEVSEEVLVPVTITRQRARIEHLPLAHGDREPGQAATGERQPSRSTGWVTLYAEEPRVSLERVAAERVRLTTTWETEQSSVTEQLRHEEVDLTTADTPRD</sequence>
<evidence type="ECO:0000256" key="1">
    <source>
        <dbReference type="SAM" id="MobiDB-lite"/>
    </source>
</evidence>
<feature type="compositionally biased region" description="Basic and acidic residues" evidence="1">
    <location>
        <begin position="172"/>
        <end position="181"/>
    </location>
</feature>
<dbReference type="AlphaFoldDB" id="A0A098Y808"/>
<keyword evidence="4" id="KW-1185">Reference proteome</keyword>
<dbReference type="Pfam" id="PF09557">
    <property type="entry name" value="DUF2382"/>
    <property type="match status" value="1"/>
</dbReference>
<dbReference type="OrthoDB" id="3712018at2"/>
<dbReference type="InterPro" id="IPR011033">
    <property type="entry name" value="PRC_barrel-like_sf"/>
</dbReference>
<dbReference type="InterPro" id="IPR019060">
    <property type="entry name" value="DUF2382"/>
</dbReference>
<accession>A0A098Y808</accession>